<organism evidence="11 12">
    <name type="scientific">Gluconacetobacter diazotrophicus</name>
    <name type="common">Acetobacter diazotrophicus</name>
    <dbReference type="NCBI Taxonomy" id="33996"/>
    <lineage>
        <taxon>Bacteria</taxon>
        <taxon>Pseudomonadati</taxon>
        <taxon>Pseudomonadota</taxon>
        <taxon>Alphaproteobacteria</taxon>
        <taxon>Acetobacterales</taxon>
        <taxon>Acetobacteraceae</taxon>
        <taxon>Gluconacetobacter</taxon>
    </lineage>
</organism>
<dbReference type="GO" id="GO:0016887">
    <property type="term" value="F:ATP hydrolysis activity"/>
    <property type="evidence" value="ECO:0007669"/>
    <property type="project" value="InterPro"/>
</dbReference>
<evidence type="ECO:0000256" key="6">
    <source>
        <dbReference type="ARBA" id="ARBA00022737"/>
    </source>
</evidence>
<evidence type="ECO:0000313" key="11">
    <source>
        <dbReference type="EMBL" id="MBB2157827.1"/>
    </source>
</evidence>
<dbReference type="RefSeq" id="WP_012553400.1">
    <property type="nucleotide sequence ID" value="NZ_JABEQG010000044.1"/>
</dbReference>
<gene>
    <name evidence="11" type="ORF">HLH33_16185</name>
</gene>
<dbReference type="Pfam" id="PF00005">
    <property type="entry name" value="ABC_tran"/>
    <property type="match status" value="2"/>
</dbReference>
<keyword evidence="5" id="KW-0762">Sugar transport</keyword>
<evidence type="ECO:0000256" key="7">
    <source>
        <dbReference type="ARBA" id="ARBA00022741"/>
    </source>
</evidence>
<evidence type="ECO:0000256" key="9">
    <source>
        <dbReference type="ARBA" id="ARBA00022967"/>
    </source>
</evidence>
<keyword evidence="4" id="KW-1003">Cell membrane</keyword>
<evidence type="ECO:0000256" key="5">
    <source>
        <dbReference type="ARBA" id="ARBA00022597"/>
    </source>
</evidence>
<dbReference type="GO" id="GO:0005524">
    <property type="term" value="F:ATP binding"/>
    <property type="evidence" value="ECO:0007669"/>
    <property type="project" value="UniProtKB-KW"/>
</dbReference>
<keyword evidence="10" id="KW-0472">Membrane</keyword>
<sequence length="514" mass="56216">MTDNQGSADDAPDVPDLLVATGITKRFPGVLALDGVNFHLRAGEVHALCGENGAGKSTLMKILSGLYIPDEGTLYFRGQPCRFGSIQDAQDAGIAMIHQELNLVPDLTVAENIFLAREPRRGPFVDRAKMAAQARGILDRLGVDIEPDAQVKSLSVARQQMVEIAKALSLDADVLIMDEPTSSLTEAETTQLFRVMNELKRQGVGIVYISHRLDEFRHIVDRVTIFRDGKYVATQPFEAISIDEIVRLMVGRDLRDKFPERISVPDDQILLDVRGLTRLPAFRDVSFSLRRGEILGFAGLMGAGRTEVARTIFGAEPAQAGDIILDGRRLDIRSPIDAIAHGIAYLSEDRKFDGLAIGMSVAHNITLAHIHDVSNAFGLIRADREREVARQSVASLDIRTPSVSQPVRLLSGGNQQKVVIGKWLYRESRILFFDEPTRGIDVGAKFAIYKLIDALAARGIGIVVISSELPEILGLTDRVVVFHEGSITGVLDTKTTNQEEIMSYASGIKNSSAA</sequence>
<dbReference type="GO" id="GO:0015749">
    <property type="term" value="P:monosaccharide transmembrane transport"/>
    <property type="evidence" value="ECO:0007669"/>
    <property type="project" value="UniProtKB-ARBA"/>
</dbReference>
<comment type="subcellular location">
    <subcellularLocation>
        <location evidence="2">Cell inner membrane</location>
    </subcellularLocation>
    <subcellularLocation>
        <location evidence="1">Cell membrane</location>
        <topology evidence="1">Peripheral membrane protein</topology>
    </subcellularLocation>
</comment>
<comment type="caution">
    <text evidence="11">The sequence shown here is derived from an EMBL/GenBank/DDBJ whole genome shotgun (WGS) entry which is preliminary data.</text>
</comment>
<dbReference type="PANTHER" id="PTHR43790:SF9">
    <property type="entry name" value="GALACTOFURANOSE TRANSPORTER ATP-BINDING PROTEIN YTFR"/>
    <property type="match status" value="1"/>
</dbReference>
<dbReference type="Proteomes" id="UP000550787">
    <property type="component" value="Unassembled WGS sequence"/>
</dbReference>
<proteinExistence type="predicted"/>
<dbReference type="FunFam" id="3.40.50.300:FF:000126">
    <property type="entry name" value="Galactose/methyl galactoside import ATP-binding protein MglA"/>
    <property type="match status" value="1"/>
</dbReference>
<protein>
    <submittedName>
        <fullName evidence="11">Sugar ABC transporter ATP-binding protein</fullName>
    </submittedName>
</protein>
<dbReference type="SUPFAM" id="SSF52540">
    <property type="entry name" value="P-loop containing nucleoside triphosphate hydrolases"/>
    <property type="match status" value="2"/>
</dbReference>
<name>A0A7W4NHH2_GLUDI</name>
<reference evidence="11 12" key="1">
    <citation type="submission" date="2020-04" db="EMBL/GenBank/DDBJ databases">
        <title>Description of novel Gluconacetobacter.</title>
        <authorList>
            <person name="Sombolestani A."/>
        </authorList>
    </citation>
    <scope>NUCLEOTIDE SEQUENCE [LARGE SCALE GENOMIC DNA]</scope>
    <source>
        <strain evidence="11 12">LMG 7603</strain>
    </source>
</reference>
<dbReference type="SMART" id="SM00382">
    <property type="entry name" value="AAA"/>
    <property type="match status" value="2"/>
</dbReference>
<evidence type="ECO:0000256" key="8">
    <source>
        <dbReference type="ARBA" id="ARBA00022840"/>
    </source>
</evidence>
<keyword evidence="3" id="KW-0813">Transport</keyword>
<dbReference type="Gene3D" id="3.40.50.300">
    <property type="entry name" value="P-loop containing nucleotide triphosphate hydrolases"/>
    <property type="match status" value="2"/>
</dbReference>
<dbReference type="PROSITE" id="PS00211">
    <property type="entry name" value="ABC_TRANSPORTER_1"/>
    <property type="match status" value="1"/>
</dbReference>
<dbReference type="InterPro" id="IPR017871">
    <property type="entry name" value="ABC_transporter-like_CS"/>
</dbReference>
<keyword evidence="6" id="KW-0677">Repeat</keyword>
<evidence type="ECO:0000256" key="3">
    <source>
        <dbReference type="ARBA" id="ARBA00022448"/>
    </source>
</evidence>
<dbReference type="InterPro" id="IPR050107">
    <property type="entry name" value="ABC_carbohydrate_import_ATPase"/>
</dbReference>
<evidence type="ECO:0000256" key="10">
    <source>
        <dbReference type="ARBA" id="ARBA00023136"/>
    </source>
</evidence>
<evidence type="ECO:0000313" key="12">
    <source>
        <dbReference type="Proteomes" id="UP000550787"/>
    </source>
</evidence>
<dbReference type="PANTHER" id="PTHR43790">
    <property type="entry name" value="CARBOHYDRATE TRANSPORT ATP-BINDING PROTEIN MG119-RELATED"/>
    <property type="match status" value="1"/>
</dbReference>
<dbReference type="CDD" id="cd03215">
    <property type="entry name" value="ABC_Carb_Monos_II"/>
    <property type="match status" value="1"/>
</dbReference>
<keyword evidence="8 11" id="KW-0067">ATP-binding</keyword>
<keyword evidence="9" id="KW-1278">Translocase</keyword>
<keyword evidence="7" id="KW-0547">Nucleotide-binding</keyword>
<evidence type="ECO:0000256" key="2">
    <source>
        <dbReference type="ARBA" id="ARBA00004533"/>
    </source>
</evidence>
<dbReference type="CDD" id="cd03216">
    <property type="entry name" value="ABC_Carb_Monos_I"/>
    <property type="match status" value="1"/>
</dbReference>
<dbReference type="GO" id="GO:0005886">
    <property type="term" value="C:plasma membrane"/>
    <property type="evidence" value="ECO:0007669"/>
    <property type="project" value="UniProtKB-SubCell"/>
</dbReference>
<dbReference type="EMBL" id="JABEQG010000044">
    <property type="protein sequence ID" value="MBB2157827.1"/>
    <property type="molecule type" value="Genomic_DNA"/>
</dbReference>
<accession>A0A7W4NHH2</accession>
<dbReference type="InterPro" id="IPR027417">
    <property type="entry name" value="P-loop_NTPase"/>
</dbReference>
<dbReference type="InterPro" id="IPR003593">
    <property type="entry name" value="AAA+_ATPase"/>
</dbReference>
<dbReference type="FunFam" id="3.40.50.300:FF:000127">
    <property type="entry name" value="Ribose import ATP-binding protein RbsA"/>
    <property type="match status" value="1"/>
</dbReference>
<evidence type="ECO:0000256" key="1">
    <source>
        <dbReference type="ARBA" id="ARBA00004202"/>
    </source>
</evidence>
<dbReference type="AlphaFoldDB" id="A0A7W4NHH2"/>
<dbReference type="InterPro" id="IPR003439">
    <property type="entry name" value="ABC_transporter-like_ATP-bd"/>
</dbReference>
<dbReference type="PROSITE" id="PS50893">
    <property type="entry name" value="ABC_TRANSPORTER_2"/>
    <property type="match status" value="2"/>
</dbReference>
<evidence type="ECO:0000256" key="4">
    <source>
        <dbReference type="ARBA" id="ARBA00022475"/>
    </source>
</evidence>